<dbReference type="SUPFAM" id="SSF46689">
    <property type="entry name" value="Homeodomain-like"/>
    <property type="match status" value="1"/>
</dbReference>
<evidence type="ECO:0000313" key="3">
    <source>
        <dbReference type="Proteomes" id="UP000309893"/>
    </source>
</evidence>
<gene>
    <name evidence="2" type="ORF">E5344_12225</name>
</gene>
<organism evidence="2 3">
    <name type="scientific">Microbacterium laevaniformans</name>
    <dbReference type="NCBI Taxonomy" id="36807"/>
    <lineage>
        <taxon>Bacteria</taxon>
        <taxon>Bacillati</taxon>
        <taxon>Actinomycetota</taxon>
        <taxon>Actinomycetes</taxon>
        <taxon>Micrococcales</taxon>
        <taxon>Microbacteriaceae</taxon>
        <taxon>Microbacterium</taxon>
    </lineage>
</organism>
<feature type="domain" description="Transposase IS30-like HTH" evidence="1">
    <location>
        <begin position="11"/>
        <end position="46"/>
    </location>
</feature>
<dbReference type="EMBL" id="SRYO01000008">
    <property type="protein sequence ID" value="TGY35045.1"/>
    <property type="molecule type" value="Genomic_DNA"/>
</dbReference>
<dbReference type="InterPro" id="IPR009057">
    <property type="entry name" value="Homeodomain-like_sf"/>
</dbReference>
<dbReference type="Gene3D" id="1.10.10.10">
    <property type="entry name" value="Winged helix-like DNA-binding domain superfamily/Winged helix DNA-binding domain"/>
    <property type="match status" value="1"/>
</dbReference>
<dbReference type="InterPro" id="IPR036388">
    <property type="entry name" value="WH-like_DNA-bd_sf"/>
</dbReference>
<reference evidence="2 3" key="1">
    <citation type="submission" date="2019-04" db="EMBL/GenBank/DDBJ databases">
        <title>Microbes associate with the intestines of laboratory mice.</title>
        <authorList>
            <person name="Navarre W."/>
            <person name="Wong E."/>
            <person name="Huang K."/>
            <person name="Tropini C."/>
            <person name="Ng K."/>
            <person name="Yu B."/>
        </authorList>
    </citation>
    <scope>NUCLEOTIDE SEQUENCE [LARGE SCALE GENOMIC DNA]</scope>
    <source>
        <strain evidence="2 3">NM46_B2-13</strain>
    </source>
</reference>
<evidence type="ECO:0000313" key="2">
    <source>
        <dbReference type="EMBL" id="TGY35045.1"/>
    </source>
</evidence>
<dbReference type="RefSeq" id="WP_135949801.1">
    <property type="nucleotide sequence ID" value="NZ_SRYO01000008.1"/>
</dbReference>
<comment type="caution">
    <text evidence="2">The sequence shown here is derived from an EMBL/GenBank/DDBJ whole genome shotgun (WGS) entry which is preliminary data.</text>
</comment>
<dbReference type="Pfam" id="PF13936">
    <property type="entry name" value="HTH_38"/>
    <property type="match status" value="1"/>
</dbReference>
<dbReference type="Gene3D" id="1.10.10.60">
    <property type="entry name" value="Homeodomain-like"/>
    <property type="match status" value="1"/>
</dbReference>
<dbReference type="Proteomes" id="UP000309893">
    <property type="component" value="Unassembled WGS sequence"/>
</dbReference>
<accession>A0A4S2D205</accession>
<protein>
    <submittedName>
        <fullName evidence="2">Helix-turn-helix domain-containing protein</fullName>
    </submittedName>
</protein>
<proteinExistence type="predicted"/>
<name>A0A4S2D205_9MICO</name>
<dbReference type="AlphaFoldDB" id="A0A4S2D205"/>
<sequence length="162" mass="17327">MAPRRGSSVRPLSEAERERIIELLDAGTPRAEIAASTGRSVGTISNLARDTGRSRPRFGVRVPDPRRARVLVLAADGVPAGVIATTVGYSAYTVRAIIRQAAPPSLLRKVRDQSVADLWREGVTRREIGARVGLSENGVTHAVQRLGLPARRPGRPPKAADG</sequence>
<dbReference type="InterPro" id="IPR025246">
    <property type="entry name" value="IS30-like_HTH"/>
</dbReference>
<evidence type="ECO:0000259" key="1">
    <source>
        <dbReference type="Pfam" id="PF13936"/>
    </source>
</evidence>